<dbReference type="Proteomes" id="UP001209570">
    <property type="component" value="Unassembled WGS sequence"/>
</dbReference>
<dbReference type="SMART" id="SM00490">
    <property type="entry name" value="HELICc"/>
    <property type="match status" value="1"/>
</dbReference>
<dbReference type="Pfam" id="PF00153">
    <property type="entry name" value="Mito_carr"/>
    <property type="match status" value="3"/>
</dbReference>
<keyword evidence="4" id="KW-0067">ATP-binding</keyword>
<feature type="transmembrane region" description="Helical" evidence="8">
    <location>
        <begin position="1328"/>
        <end position="1348"/>
    </location>
</feature>
<keyword evidence="2 6" id="KW-0812">Transmembrane</keyword>
<dbReference type="InterPro" id="IPR018973">
    <property type="entry name" value="MZB"/>
</dbReference>
<reference evidence="11" key="1">
    <citation type="submission" date="2021-12" db="EMBL/GenBank/DDBJ databases">
        <title>Prjna785345.</title>
        <authorList>
            <person name="Rujirawat T."/>
            <person name="Krajaejun T."/>
        </authorList>
    </citation>
    <scope>NUCLEOTIDE SEQUENCE</scope>
    <source>
        <strain evidence="11">Pi057C3</strain>
    </source>
</reference>
<evidence type="ECO:0000256" key="2">
    <source>
        <dbReference type="ARBA" id="ARBA00022692"/>
    </source>
</evidence>
<protein>
    <recommendedName>
        <fullName evidence="13">DEAD/DEAH box RNA helicase</fullName>
    </recommendedName>
</protein>
<dbReference type="InterPro" id="IPR027417">
    <property type="entry name" value="P-loop_NTPase"/>
</dbReference>
<keyword evidence="5 6" id="KW-0472">Membrane</keyword>
<dbReference type="Pfam" id="PF22982">
    <property type="entry name" value="WHD_HRQ1"/>
    <property type="match status" value="1"/>
</dbReference>
<dbReference type="InterPro" id="IPR001650">
    <property type="entry name" value="Helicase_C-like"/>
</dbReference>
<dbReference type="InterPro" id="IPR009457">
    <property type="entry name" value="THH1/TOM1/TOM3_dom"/>
</dbReference>
<dbReference type="GO" id="GO:0003676">
    <property type="term" value="F:nucleic acid binding"/>
    <property type="evidence" value="ECO:0007669"/>
    <property type="project" value="InterPro"/>
</dbReference>
<feature type="transmembrane region" description="Helical" evidence="8">
    <location>
        <begin position="1368"/>
        <end position="1389"/>
    </location>
</feature>
<dbReference type="Pfam" id="PF09369">
    <property type="entry name" value="MZB"/>
    <property type="match status" value="1"/>
</dbReference>
<feature type="domain" description="Helicase C-terminal" evidence="10">
    <location>
        <begin position="578"/>
        <end position="761"/>
    </location>
</feature>
<dbReference type="InterPro" id="IPR023395">
    <property type="entry name" value="MCP_dom_sf"/>
</dbReference>
<gene>
    <name evidence="11" type="ORF">P43SY_007257</name>
</gene>
<dbReference type="Gene3D" id="3.40.50.300">
    <property type="entry name" value="P-loop containing nucleotide triphosphate hydrolases"/>
    <property type="match status" value="1"/>
</dbReference>
<dbReference type="PANTHER" id="PTHR47957">
    <property type="entry name" value="ATP-DEPENDENT HELICASE HRQ1"/>
    <property type="match status" value="1"/>
</dbReference>
<dbReference type="GO" id="GO:0005524">
    <property type="term" value="F:ATP binding"/>
    <property type="evidence" value="ECO:0007669"/>
    <property type="project" value="UniProtKB-KW"/>
</dbReference>
<comment type="caution">
    <text evidence="11">The sequence shown here is derived from an EMBL/GenBank/DDBJ whole genome shotgun (WGS) entry which is preliminary data.</text>
</comment>
<dbReference type="InterPro" id="IPR014001">
    <property type="entry name" value="Helicase_ATP-bd"/>
</dbReference>
<dbReference type="PANTHER" id="PTHR47957:SF3">
    <property type="entry name" value="ATP-DEPENDENT HELICASE HRQ1"/>
    <property type="match status" value="1"/>
</dbReference>
<evidence type="ECO:0000256" key="1">
    <source>
        <dbReference type="ARBA" id="ARBA00004141"/>
    </source>
</evidence>
<feature type="transmembrane region" description="Helical" evidence="8">
    <location>
        <begin position="1187"/>
        <end position="1207"/>
    </location>
</feature>
<keyword evidence="3" id="KW-0547">Nucleotide-binding</keyword>
<feature type="transmembrane region" description="Helical" evidence="8">
    <location>
        <begin position="1219"/>
        <end position="1240"/>
    </location>
</feature>
<feature type="transmembrane region" description="Helical" evidence="8">
    <location>
        <begin position="1122"/>
        <end position="1143"/>
    </location>
</feature>
<dbReference type="Gene3D" id="1.50.40.10">
    <property type="entry name" value="Mitochondrial carrier domain"/>
    <property type="match status" value="2"/>
</dbReference>
<proteinExistence type="predicted"/>
<dbReference type="SMART" id="SM00487">
    <property type="entry name" value="DEXDc"/>
    <property type="match status" value="1"/>
</dbReference>
<evidence type="ECO:0000256" key="8">
    <source>
        <dbReference type="SAM" id="Phobius"/>
    </source>
</evidence>
<evidence type="ECO:0000313" key="11">
    <source>
        <dbReference type="EMBL" id="KAJ0401543.1"/>
    </source>
</evidence>
<evidence type="ECO:0000256" key="6">
    <source>
        <dbReference type="PROSITE-ProRule" id="PRU00282"/>
    </source>
</evidence>
<keyword evidence="8" id="KW-1133">Transmembrane helix</keyword>
<feature type="domain" description="Helicase ATP-binding" evidence="9">
    <location>
        <begin position="551"/>
        <end position="664"/>
    </location>
</feature>
<dbReference type="SUPFAM" id="SSF52540">
    <property type="entry name" value="P-loop containing nucleoside triphosphate hydrolases"/>
    <property type="match status" value="1"/>
</dbReference>
<comment type="subcellular location">
    <subcellularLocation>
        <location evidence="1">Membrane</location>
        <topology evidence="1">Multi-pass membrane protein</topology>
    </subcellularLocation>
</comment>
<keyword evidence="12" id="KW-1185">Reference proteome</keyword>
<dbReference type="PROSITE" id="PS51192">
    <property type="entry name" value="HELICASE_ATP_BIND_1"/>
    <property type="match status" value="1"/>
</dbReference>
<feature type="repeat" description="Solcar" evidence="6">
    <location>
        <begin position="227"/>
        <end position="309"/>
    </location>
</feature>
<evidence type="ECO:0000256" key="7">
    <source>
        <dbReference type="SAM" id="MobiDB-lite"/>
    </source>
</evidence>
<evidence type="ECO:0000256" key="3">
    <source>
        <dbReference type="ARBA" id="ARBA00022741"/>
    </source>
</evidence>
<evidence type="ECO:0000313" key="12">
    <source>
        <dbReference type="Proteomes" id="UP001209570"/>
    </source>
</evidence>
<dbReference type="GO" id="GO:0005634">
    <property type="term" value="C:nucleus"/>
    <property type="evidence" value="ECO:0007669"/>
    <property type="project" value="TreeGrafter"/>
</dbReference>
<dbReference type="GO" id="GO:0016020">
    <property type="term" value="C:membrane"/>
    <property type="evidence" value="ECO:0007669"/>
    <property type="project" value="UniProtKB-SubCell"/>
</dbReference>
<dbReference type="InterPro" id="IPR018108">
    <property type="entry name" value="MCP_transmembrane"/>
</dbReference>
<accession>A0AAD5LK80</accession>
<feature type="repeat" description="Solcar" evidence="6">
    <location>
        <begin position="119"/>
        <end position="212"/>
    </location>
</feature>
<dbReference type="GO" id="GO:0036297">
    <property type="term" value="P:interstrand cross-link repair"/>
    <property type="evidence" value="ECO:0007669"/>
    <property type="project" value="TreeGrafter"/>
</dbReference>
<dbReference type="GO" id="GO:0043138">
    <property type="term" value="F:3'-5' DNA helicase activity"/>
    <property type="evidence" value="ECO:0007669"/>
    <property type="project" value="TreeGrafter"/>
</dbReference>
<dbReference type="InterPro" id="IPR055227">
    <property type="entry name" value="HRQ1_WHD"/>
</dbReference>
<dbReference type="InterPro" id="IPR011545">
    <property type="entry name" value="DEAD/DEAH_box_helicase_dom"/>
</dbReference>
<dbReference type="GO" id="GO:0006289">
    <property type="term" value="P:nucleotide-excision repair"/>
    <property type="evidence" value="ECO:0007669"/>
    <property type="project" value="TreeGrafter"/>
</dbReference>
<evidence type="ECO:0000259" key="9">
    <source>
        <dbReference type="PROSITE" id="PS51192"/>
    </source>
</evidence>
<dbReference type="Pfam" id="PF00270">
    <property type="entry name" value="DEAD"/>
    <property type="match status" value="1"/>
</dbReference>
<feature type="transmembrane region" description="Helical" evidence="8">
    <location>
        <begin position="1267"/>
        <end position="1287"/>
    </location>
</feature>
<evidence type="ECO:0000259" key="10">
    <source>
        <dbReference type="PROSITE" id="PS51194"/>
    </source>
</evidence>
<dbReference type="PROSITE" id="PS51194">
    <property type="entry name" value="HELICASE_CTER"/>
    <property type="match status" value="1"/>
</dbReference>
<dbReference type="PROSITE" id="PS50920">
    <property type="entry name" value="SOLCAR"/>
    <property type="match status" value="3"/>
</dbReference>
<dbReference type="EMBL" id="JAKCXM010000125">
    <property type="protein sequence ID" value="KAJ0401543.1"/>
    <property type="molecule type" value="Genomic_DNA"/>
</dbReference>
<dbReference type="Pfam" id="PF06454">
    <property type="entry name" value="THH1_TOM1-3_dom"/>
    <property type="match status" value="1"/>
</dbReference>
<evidence type="ECO:0000256" key="4">
    <source>
        <dbReference type="ARBA" id="ARBA00022840"/>
    </source>
</evidence>
<organism evidence="11 12">
    <name type="scientific">Pythium insidiosum</name>
    <name type="common">Pythiosis disease agent</name>
    <dbReference type="NCBI Taxonomy" id="114742"/>
    <lineage>
        <taxon>Eukaryota</taxon>
        <taxon>Sar</taxon>
        <taxon>Stramenopiles</taxon>
        <taxon>Oomycota</taxon>
        <taxon>Peronosporomycetes</taxon>
        <taxon>Pythiales</taxon>
        <taxon>Pythiaceae</taxon>
        <taxon>Pythium</taxon>
    </lineage>
</organism>
<feature type="transmembrane region" description="Helical" evidence="8">
    <location>
        <begin position="1163"/>
        <end position="1181"/>
    </location>
</feature>
<evidence type="ECO:0008006" key="13">
    <source>
        <dbReference type="Google" id="ProtNLM"/>
    </source>
</evidence>
<name>A0AAD5LK80_PYTIN</name>
<evidence type="ECO:0000256" key="5">
    <source>
        <dbReference type="ARBA" id="ARBA00023136"/>
    </source>
</evidence>
<feature type="repeat" description="Solcar" evidence="6">
    <location>
        <begin position="28"/>
        <end position="111"/>
    </location>
</feature>
<feature type="region of interest" description="Disordered" evidence="7">
    <location>
        <begin position="447"/>
        <end position="471"/>
    </location>
</feature>
<dbReference type="SUPFAM" id="SSF103506">
    <property type="entry name" value="Mitochondrial carrier"/>
    <property type="match status" value="1"/>
</dbReference>
<sequence length="1506" mass="167408">MAPDRRNSTHAPVATGPEQISWDELDKTRYYIFGPTVFLAVRAAVYPSNLVKTRLQVQSKANPLYTGTFDAFRKIFRQEGPRGLYKGFGASTANVLTGNLYISIYELARKMFMDHAQIGEKTANFIGGACASLVSQTVVVPLDIVSQRMMISDQGVDRRHSRERARGFVQVTRHVYRTEGVRGFYRGYLPSIATYAPSSAIWWGSYGLLVPCYFDLLSSSQMDPFWKQVAAQALSGGTSGIVTAVITNPMDIVRTKTQVYTQYGAIDTFKYILQRDGWRGLLTGVNARMLAMGPSGVLIISSYEFVKRMSRKSPEELQNEEALLRVWRIVDAAYCFLTRHRATMSVKNVLQMANSLSASSSGAGTGAGAGAVVITHEQLRRLARVAPTVMDLRSIQPTQLLHRDDIFRKSDPTAEELELVVMPTIPQISQKAVERRLRLVTKALKENPLPDVQPSDAPVGGPDAGEECSEKMPESTSAVVEQSRDDLPSSPWIERLRGLDIYKDQIVHVERRPPRDADRRPLDQLALPEALTNALTQRGISALYSHQFESISATKRGENVVLSTSTASGKSLAFTIPTLTALLEDPSSTFLYLFPTKALAQDQLKSLRRLLTTTGLREDLCATFDGDTPMKSRSAVVRDTHIFLTNPDIMHLTILPKHQQWRRVLANLKLFSGELLGVVATNALELGIDIGELDCTMHLGLPGTIASLWQQAGRAGRQHTQQSLSVIVCFDAPLDQHFARHGAELFALEPEAVGLNPANAKVLSPHLVCAAHEIPLYDRLSGMNYIDQFVLGTAAESLLPDLVAQQLLFRQSPGDGGGYRIHSCAPKSIRSVSLRSISEINYQVVTDDAAQVILDEIPGELVFFQVYPTAVYLHQGQEYIITRLDMEQRVAYARRCPRPLTYYTTCRDFTDVDVVKVQRRTVTRSLVVCEGLVTVTTSVFGSALVEKRSMRVLHVNEFSLPPMQSAGHAVWFELPHSLRVEVEAAGFVWPDINTEHVNPFERRPRPNRVTMYERRDGGCGVVDEIARRRDGGCGVVDEIARVLPAIVEKAWTIARECRCASGCPCCIHLAQCSEYNKVLDKRGSLMTMPHGTAPWSAPPSRRLRAGSAPTGALVSLPRPSPLVEALCVALYVLLALVAAWSLYRRRRFAAADRQPRKQSFQSFMIAFGVARALSFLTRDIARDLLNRLALCLFFSLVLFQVLFWIDIANPKRSTRSRRIWNAFLIANAGFYAMLLGMSALHSLELRHAAVVPQTPLQRIADARAFDLGPVLFIALGSLASSLGLLYSTCKTRRRIGRVLRHTAAKARQLPRRVIYDRVTSKLRRALRVTNLIMGVCSVLFLLRTVLYIQRPFSHKECGAIRDPNACILIGYGLPELVPCFLFLLLMAQVEPDLELPSRRKSSLNGINELQTVANTVGKDVLQKEINAENLVILERYEATLLIDHHNLRAGDRDHVTTLLRTHGVRRENARKNIGRAQYCFSALQNYLLPTDYQCPPGTGGGSSALS</sequence>